<dbReference type="PANTHER" id="PTHR46174:SF1">
    <property type="entry name" value="CXXC-TYPE ZINC FINGER PROTEIN 1"/>
    <property type="match status" value="1"/>
</dbReference>
<dbReference type="GeneID" id="11498937"/>
<evidence type="ECO:0000256" key="6">
    <source>
        <dbReference type="PROSITE-ProRule" id="PRU00146"/>
    </source>
</evidence>
<dbReference type="HOGENOM" id="CLU_045707_0_0_1"/>
<dbReference type="GO" id="GO:1903341">
    <property type="term" value="P:regulation of meiotic DNA double-strand break formation"/>
    <property type="evidence" value="ECO:0007669"/>
    <property type="project" value="EnsemblFungi"/>
</dbReference>
<protein>
    <recommendedName>
        <fullName evidence="8">PHD-type domain-containing protein</fullName>
    </recommendedName>
</protein>
<feature type="domain" description="PHD-type" evidence="8">
    <location>
        <begin position="27"/>
        <end position="77"/>
    </location>
</feature>
<keyword evidence="2" id="KW-0479">Metal-binding</keyword>
<dbReference type="GO" id="GO:0031509">
    <property type="term" value="P:subtelomeric heterochromatin formation"/>
    <property type="evidence" value="ECO:0007669"/>
    <property type="project" value="EnsemblFungi"/>
</dbReference>
<sequence>MQARLSSLPVWCPPYSKTKKDPITGEDVYCICKKQDTGELMVGCDGCDDWFHFSCMRIPIKYQKLVASFYCPYCQAGITGMDKSEAEEKTVEDETGDAIKVRKTLWKKKCRLEDCYEPCTERSKYCSRQHGKEFLQEVLSKLDISGLNVGESVDKEAFVKTLIQQNDRDDFQSFIRAGQSEFIDKDVPKSLDNQLYESLIANDRKVNELINQQSIIETGTLPKAKERVELLEKYIDWISQVNIKFNEDQNSSGTTDENSSSKIDKGGKKSKKKKGLKTKPKKRICGYISNFTELPSSVDKFVEEYELHKDDGLTTLQSVCIKTRCIKHSEWSSMLLDRYLQEVELAERHQERIQLLLQTRKRQLHIQYYEKVTKKQS</sequence>
<organism evidence="9 10">
    <name type="scientific">Naumovozyma dairenensis (strain ATCC 10597 / BCRC 20456 / CBS 421 / NBRC 0211 / NRRL Y-12639)</name>
    <name type="common">Saccharomyces dairenensis</name>
    <dbReference type="NCBI Taxonomy" id="1071378"/>
    <lineage>
        <taxon>Eukaryota</taxon>
        <taxon>Fungi</taxon>
        <taxon>Dikarya</taxon>
        <taxon>Ascomycota</taxon>
        <taxon>Saccharomycotina</taxon>
        <taxon>Saccharomycetes</taxon>
        <taxon>Saccharomycetales</taxon>
        <taxon>Saccharomycetaceae</taxon>
        <taxon>Naumovozyma</taxon>
    </lineage>
</organism>
<dbReference type="InterPro" id="IPR037869">
    <property type="entry name" value="Spp1/CFP1"/>
</dbReference>
<evidence type="ECO:0000256" key="3">
    <source>
        <dbReference type="ARBA" id="ARBA00022771"/>
    </source>
</evidence>
<dbReference type="OMA" id="WCPPYSS"/>
<dbReference type="STRING" id="1071378.G0WBC7"/>
<feature type="compositionally biased region" description="Basic residues" evidence="7">
    <location>
        <begin position="268"/>
        <end position="278"/>
    </location>
</feature>
<gene>
    <name evidence="9" type="primary">NDAI0E02300</name>
    <name evidence="9" type="ordered locus">NDAI_0E02300</name>
</gene>
<dbReference type="InterPro" id="IPR019786">
    <property type="entry name" value="Zinc_finger_PHD-type_CS"/>
</dbReference>
<proteinExistence type="predicted"/>
<comment type="subcellular location">
    <subcellularLocation>
        <location evidence="1">Nucleus</location>
    </subcellularLocation>
</comment>
<keyword evidence="3 6" id="KW-0863">Zinc-finger</keyword>
<reference evidence="9 10" key="1">
    <citation type="journal article" date="2011" name="Proc. Natl. Acad. Sci. U.S.A.">
        <title>Evolutionary erosion of yeast sex chromosomes by mating-type switching accidents.</title>
        <authorList>
            <person name="Gordon J.L."/>
            <person name="Armisen D."/>
            <person name="Proux-Wera E."/>
            <person name="Oheigeartaigh S.S."/>
            <person name="Byrne K.P."/>
            <person name="Wolfe K.H."/>
        </authorList>
    </citation>
    <scope>NUCLEOTIDE SEQUENCE [LARGE SCALE GENOMIC DNA]</scope>
    <source>
        <strain evidence="10">ATCC 10597 / BCRC 20456 / CBS 421 / NBRC 0211 / NRRL Y-12639</strain>
    </source>
</reference>
<evidence type="ECO:0000256" key="1">
    <source>
        <dbReference type="ARBA" id="ARBA00004123"/>
    </source>
</evidence>
<feature type="compositionally biased region" description="Polar residues" evidence="7">
    <location>
        <begin position="248"/>
        <end position="258"/>
    </location>
</feature>
<evidence type="ECO:0000313" key="10">
    <source>
        <dbReference type="Proteomes" id="UP000000689"/>
    </source>
</evidence>
<keyword evidence="5" id="KW-0539">Nucleus</keyword>
<dbReference type="Gene3D" id="2.60.120.650">
    <property type="entry name" value="Cupin"/>
    <property type="match status" value="1"/>
</dbReference>
<dbReference type="EMBL" id="HE580271">
    <property type="protein sequence ID" value="CCD25047.1"/>
    <property type="molecule type" value="Genomic_DNA"/>
</dbReference>
<dbReference type="eggNOG" id="KOG1632">
    <property type="taxonomic scope" value="Eukaryota"/>
</dbReference>
<evidence type="ECO:0000313" key="9">
    <source>
        <dbReference type="EMBL" id="CCD25047.1"/>
    </source>
</evidence>
<dbReference type="Pfam" id="PF00628">
    <property type="entry name" value="PHD"/>
    <property type="match status" value="1"/>
</dbReference>
<accession>G0WBC7</accession>
<dbReference type="PANTHER" id="PTHR46174">
    <property type="entry name" value="CXXC-TYPE ZINC FINGER PROTEIN 1"/>
    <property type="match status" value="1"/>
</dbReference>
<keyword evidence="4" id="KW-0862">Zinc</keyword>
<dbReference type="Proteomes" id="UP000000689">
    <property type="component" value="Chromosome 5"/>
</dbReference>
<dbReference type="OrthoDB" id="436852at2759"/>
<dbReference type="GO" id="GO:0140002">
    <property type="term" value="F:histone H3K4me3 reader activity"/>
    <property type="evidence" value="ECO:0007669"/>
    <property type="project" value="EnsemblFungi"/>
</dbReference>
<dbReference type="GO" id="GO:0008270">
    <property type="term" value="F:zinc ion binding"/>
    <property type="evidence" value="ECO:0007669"/>
    <property type="project" value="UniProtKB-KW"/>
</dbReference>
<dbReference type="GO" id="GO:0000781">
    <property type="term" value="C:chromosome, telomeric region"/>
    <property type="evidence" value="ECO:0007669"/>
    <property type="project" value="GOC"/>
</dbReference>
<dbReference type="AlphaFoldDB" id="G0WBC7"/>
<dbReference type="GO" id="GO:0048188">
    <property type="term" value="C:Set1C/COMPASS complex"/>
    <property type="evidence" value="ECO:0007669"/>
    <property type="project" value="EnsemblFungi"/>
</dbReference>
<dbReference type="PROSITE" id="PS01359">
    <property type="entry name" value="ZF_PHD_1"/>
    <property type="match status" value="1"/>
</dbReference>
<dbReference type="GO" id="GO:0003682">
    <property type="term" value="F:chromatin binding"/>
    <property type="evidence" value="ECO:0007669"/>
    <property type="project" value="EnsemblFungi"/>
</dbReference>
<dbReference type="KEGG" id="ndi:NDAI_0E02300"/>
<dbReference type="GO" id="GO:0042800">
    <property type="term" value="F:histone H3K4 methyltransferase activity"/>
    <property type="evidence" value="ECO:0007669"/>
    <property type="project" value="EnsemblFungi"/>
</dbReference>
<evidence type="ECO:0000256" key="5">
    <source>
        <dbReference type="ARBA" id="ARBA00023242"/>
    </source>
</evidence>
<evidence type="ECO:0000256" key="4">
    <source>
        <dbReference type="ARBA" id="ARBA00022833"/>
    </source>
</evidence>
<evidence type="ECO:0000256" key="2">
    <source>
        <dbReference type="ARBA" id="ARBA00022723"/>
    </source>
</evidence>
<dbReference type="SMART" id="SM00249">
    <property type="entry name" value="PHD"/>
    <property type="match status" value="1"/>
</dbReference>
<keyword evidence="10" id="KW-1185">Reference proteome</keyword>
<feature type="region of interest" description="Disordered" evidence="7">
    <location>
        <begin position="248"/>
        <end position="278"/>
    </location>
</feature>
<dbReference type="InterPro" id="IPR011011">
    <property type="entry name" value="Znf_FYVE_PHD"/>
</dbReference>
<dbReference type="GO" id="GO:0005829">
    <property type="term" value="C:cytosol"/>
    <property type="evidence" value="ECO:0007669"/>
    <property type="project" value="EnsemblFungi"/>
</dbReference>
<evidence type="ECO:0000256" key="7">
    <source>
        <dbReference type="SAM" id="MobiDB-lite"/>
    </source>
</evidence>
<dbReference type="RefSeq" id="XP_003670290.1">
    <property type="nucleotide sequence ID" value="XM_003670242.1"/>
</dbReference>
<dbReference type="SUPFAM" id="SSF57903">
    <property type="entry name" value="FYVE/PHD zinc finger"/>
    <property type="match status" value="1"/>
</dbReference>
<name>G0WBC7_NAUDC</name>
<dbReference type="PROSITE" id="PS50016">
    <property type="entry name" value="ZF_PHD_2"/>
    <property type="match status" value="1"/>
</dbReference>
<dbReference type="GO" id="GO:0045893">
    <property type="term" value="P:positive regulation of DNA-templated transcription"/>
    <property type="evidence" value="ECO:0007669"/>
    <property type="project" value="TreeGrafter"/>
</dbReference>
<dbReference type="InterPro" id="IPR001965">
    <property type="entry name" value="Znf_PHD"/>
</dbReference>
<evidence type="ECO:0000259" key="8">
    <source>
        <dbReference type="PROSITE" id="PS50016"/>
    </source>
</evidence>
<dbReference type="InterPro" id="IPR019787">
    <property type="entry name" value="Znf_PHD-finger"/>
</dbReference>